<dbReference type="RefSeq" id="WP_398710737.1">
    <property type="nucleotide sequence ID" value="NZ_JBIRUI010000009.1"/>
</dbReference>
<evidence type="ECO:0008006" key="3">
    <source>
        <dbReference type="Google" id="ProtNLM"/>
    </source>
</evidence>
<organism evidence="1 2">
    <name type="scientific">Streptomyces litmocidini</name>
    <dbReference type="NCBI Taxonomy" id="67318"/>
    <lineage>
        <taxon>Bacteria</taxon>
        <taxon>Bacillati</taxon>
        <taxon>Actinomycetota</taxon>
        <taxon>Actinomycetes</taxon>
        <taxon>Kitasatosporales</taxon>
        <taxon>Streptomycetaceae</taxon>
        <taxon>Streptomyces</taxon>
    </lineage>
</organism>
<comment type="caution">
    <text evidence="1">The sequence shown here is derived from an EMBL/GenBank/DDBJ whole genome shotgun (WGS) entry which is preliminary data.</text>
</comment>
<evidence type="ECO:0000313" key="1">
    <source>
        <dbReference type="EMBL" id="MFI1716193.1"/>
    </source>
</evidence>
<dbReference type="Gene3D" id="1.25.10.10">
    <property type="entry name" value="Leucine-rich Repeat Variant"/>
    <property type="match status" value="1"/>
</dbReference>
<keyword evidence="2" id="KW-1185">Reference proteome</keyword>
<accession>A0ABW7U975</accession>
<dbReference type="Proteomes" id="UP001611339">
    <property type="component" value="Unassembled WGS sequence"/>
</dbReference>
<gene>
    <name evidence="1" type="ORF">ACH407_21770</name>
</gene>
<dbReference type="SUPFAM" id="SSF48371">
    <property type="entry name" value="ARM repeat"/>
    <property type="match status" value="1"/>
</dbReference>
<name>A0ABW7U975_9ACTN</name>
<dbReference type="InterPro" id="IPR011989">
    <property type="entry name" value="ARM-like"/>
</dbReference>
<reference evidence="1 2" key="1">
    <citation type="submission" date="2024-10" db="EMBL/GenBank/DDBJ databases">
        <title>The Natural Products Discovery Center: Release of the First 8490 Sequenced Strains for Exploring Actinobacteria Biosynthetic Diversity.</title>
        <authorList>
            <person name="Kalkreuter E."/>
            <person name="Kautsar S.A."/>
            <person name="Yang D."/>
            <person name="Bader C.D."/>
            <person name="Teijaro C.N."/>
            <person name="Fluegel L."/>
            <person name="Davis C.M."/>
            <person name="Simpson J.R."/>
            <person name="Lauterbach L."/>
            <person name="Steele A.D."/>
            <person name="Gui C."/>
            <person name="Meng S."/>
            <person name="Li G."/>
            <person name="Viehrig K."/>
            <person name="Ye F."/>
            <person name="Su P."/>
            <person name="Kiefer A.F."/>
            <person name="Nichols A."/>
            <person name="Cepeda A.J."/>
            <person name="Yan W."/>
            <person name="Fan B."/>
            <person name="Jiang Y."/>
            <person name="Adhikari A."/>
            <person name="Zheng C.-J."/>
            <person name="Schuster L."/>
            <person name="Cowan T.M."/>
            <person name="Smanski M.J."/>
            <person name="Chevrette M.G."/>
            <person name="De Carvalho L.P.S."/>
            <person name="Shen B."/>
        </authorList>
    </citation>
    <scope>NUCLEOTIDE SEQUENCE [LARGE SCALE GENOMIC DNA]</scope>
    <source>
        <strain evidence="1 2">NPDC020602</strain>
    </source>
</reference>
<dbReference type="EMBL" id="JBIRUI010000009">
    <property type="protein sequence ID" value="MFI1716193.1"/>
    <property type="molecule type" value="Genomic_DNA"/>
</dbReference>
<sequence length="446" mass="47786">MDDTHTAGATRLARGTPLTSAIDTSDASAWTGLDLAVRELARTRPSTLPDHAWATGRRLHWSWDAPLPTLNLSRRAPDGPALALALCHPDGRIREAALRRAAGLPASDLLPLLPLVAIRCADWAEPVREPARDLLRTALPGVEPGAIAVLAPVVLRIAGRRHGEAARTLLEATLREGPAPVLETALVHDDRATRRLAHRIAVERRHFSPERFARTAAADPDVVIQDVCADGAVAGVGPETGDEVLLPLLRSPHPRVRAAGVTALRRAGRPARAEAFLADRSALVRACARYVLRRYDIDPAPLYRALCAGGSVPPAAPLGLAECGARDDAAVLWGLTDHPHPGVRARAVAGLRVLDAADWARLVPLLDDPAPGVVRETVTALVPSTDRLPRAELTARLGTEHPRHVRVGAFRLLVAHGGPELREIAWTLIDDAEPKLRANSLSLLRN</sequence>
<protein>
    <recommendedName>
        <fullName evidence="3">HEAT repeat domain-containing protein</fullName>
    </recommendedName>
</protein>
<proteinExistence type="predicted"/>
<evidence type="ECO:0000313" key="2">
    <source>
        <dbReference type="Proteomes" id="UP001611339"/>
    </source>
</evidence>
<dbReference type="InterPro" id="IPR016024">
    <property type="entry name" value="ARM-type_fold"/>
</dbReference>